<protein>
    <submittedName>
        <fullName evidence="5">NmrAlike family protein</fullName>
    </submittedName>
</protein>
<accession>L8HAA7</accession>
<dbReference type="Pfam" id="PF05368">
    <property type="entry name" value="NmrA"/>
    <property type="match status" value="1"/>
</dbReference>
<keyword evidence="3" id="KW-0560">Oxidoreductase</keyword>
<evidence type="ECO:0000313" key="6">
    <source>
        <dbReference type="Proteomes" id="UP000011083"/>
    </source>
</evidence>
<dbReference type="OMA" id="HEVQQGR"/>
<evidence type="ECO:0000313" key="5">
    <source>
        <dbReference type="EMBL" id="ELR22105.1"/>
    </source>
</evidence>
<dbReference type="STRING" id="1257118.L8HAA7"/>
<evidence type="ECO:0000259" key="4">
    <source>
        <dbReference type="Pfam" id="PF05368"/>
    </source>
</evidence>
<dbReference type="RefSeq" id="XP_004348563.1">
    <property type="nucleotide sequence ID" value="XM_004348513.1"/>
</dbReference>
<evidence type="ECO:0000256" key="2">
    <source>
        <dbReference type="ARBA" id="ARBA00022857"/>
    </source>
</evidence>
<dbReference type="EMBL" id="KB007890">
    <property type="protein sequence ID" value="ELR22105.1"/>
    <property type="molecule type" value="Genomic_DNA"/>
</dbReference>
<dbReference type="KEGG" id="acan:ACA1_159010"/>
<comment type="similarity">
    <text evidence="1">Belongs to the NmrA-type oxidoreductase family.</text>
</comment>
<gene>
    <name evidence="5" type="ORF">ACA1_159010</name>
</gene>
<dbReference type="CDD" id="cd05251">
    <property type="entry name" value="NmrA_like_SDR_a"/>
    <property type="match status" value="1"/>
</dbReference>
<dbReference type="SUPFAM" id="SSF51735">
    <property type="entry name" value="NAD(P)-binding Rossmann-fold domains"/>
    <property type="match status" value="1"/>
</dbReference>
<dbReference type="InterPro" id="IPR008030">
    <property type="entry name" value="NmrA-like"/>
</dbReference>
<dbReference type="GO" id="GO:0005634">
    <property type="term" value="C:nucleus"/>
    <property type="evidence" value="ECO:0007669"/>
    <property type="project" value="TreeGrafter"/>
</dbReference>
<feature type="domain" description="NmrA-like" evidence="4">
    <location>
        <begin position="5"/>
        <end position="273"/>
    </location>
</feature>
<sequence length="315" mass="35017">MSDTKPLIAVVGATGRQGGSVVDALLRSGKWRVRGLSRNTESAQAKALAAKGVEMVQCHVSNNPEQLVDAFKGAYGVFAMTNFWDPELNQDSQLEQQQGRAMADAAAKAGYKATGGALNLSHYAGKYQVEHYVRTHHKDSFPVQSFVYVGFYFQNVTTFFQPTIEADGALVFRQPLYKHTTLPLFDVNDTGNVVAAIFDKPETYNGESVPIVAQNLTVTQMCEAITKVKGRAARHEPQDFAEWAKDLSTETADNMRWYNDYAPIHEASSNDDIDNEADDYHNKKQQHRHAEITAKVYPAMATFEAWLAESSWLAQ</sequence>
<dbReference type="VEuPathDB" id="AmoebaDB:ACA1_159010"/>
<dbReference type="InterPro" id="IPR036291">
    <property type="entry name" value="NAD(P)-bd_dom_sf"/>
</dbReference>
<dbReference type="PANTHER" id="PTHR42748:SF30">
    <property type="entry name" value="NMRA-LIKE DOMAIN-CONTAINING PROTEIN"/>
    <property type="match status" value="1"/>
</dbReference>
<dbReference type="GO" id="GO:0016491">
    <property type="term" value="F:oxidoreductase activity"/>
    <property type="evidence" value="ECO:0007669"/>
    <property type="project" value="UniProtKB-KW"/>
</dbReference>
<proteinExistence type="inferred from homology"/>
<dbReference type="Proteomes" id="UP000011083">
    <property type="component" value="Unassembled WGS sequence"/>
</dbReference>
<name>L8HAA7_ACACF</name>
<keyword evidence="6" id="KW-1185">Reference proteome</keyword>
<organism evidence="5 6">
    <name type="scientific">Acanthamoeba castellanii (strain ATCC 30010 / Neff)</name>
    <dbReference type="NCBI Taxonomy" id="1257118"/>
    <lineage>
        <taxon>Eukaryota</taxon>
        <taxon>Amoebozoa</taxon>
        <taxon>Discosea</taxon>
        <taxon>Longamoebia</taxon>
        <taxon>Centramoebida</taxon>
        <taxon>Acanthamoebidae</taxon>
        <taxon>Acanthamoeba</taxon>
    </lineage>
</organism>
<dbReference type="OrthoDB" id="3358371at2759"/>
<dbReference type="Gene3D" id="3.40.50.720">
    <property type="entry name" value="NAD(P)-binding Rossmann-like Domain"/>
    <property type="match status" value="1"/>
</dbReference>
<dbReference type="GeneID" id="14923029"/>
<dbReference type="Gene3D" id="3.90.25.10">
    <property type="entry name" value="UDP-galactose 4-epimerase, domain 1"/>
    <property type="match status" value="1"/>
</dbReference>
<keyword evidence="2" id="KW-0521">NADP</keyword>
<evidence type="ECO:0000256" key="3">
    <source>
        <dbReference type="ARBA" id="ARBA00023002"/>
    </source>
</evidence>
<evidence type="ECO:0000256" key="1">
    <source>
        <dbReference type="ARBA" id="ARBA00006328"/>
    </source>
</evidence>
<dbReference type="InterPro" id="IPR051164">
    <property type="entry name" value="NmrA-like_oxidored"/>
</dbReference>
<dbReference type="AlphaFoldDB" id="L8HAA7"/>
<dbReference type="PANTHER" id="PTHR42748">
    <property type="entry name" value="NITROGEN METABOLITE REPRESSION PROTEIN NMRA FAMILY MEMBER"/>
    <property type="match status" value="1"/>
</dbReference>
<reference evidence="5 6" key="1">
    <citation type="journal article" date="2013" name="Genome Biol.">
        <title>Genome of Acanthamoeba castellanii highlights extensive lateral gene transfer and early evolution of tyrosine kinase signaling.</title>
        <authorList>
            <person name="Clarke M."/>
            <person name="Lohan A.J."/>
            <person name="Liu B."/>
            <person name="Lagkouvardos I."/>
            <person name="Roy S."/>
            <person name="Zafar N."/>
            <person name="Bertelli C."/>
            <person name="Schilde C."/>
            <person name="Kianianmomeni A."/>
            <person name="Burglin T.R."/>
            <person name="Frech C."/>
            <person name="Turcotte B."/>
            <person name="Kopec K.O."/>
            <person name="Synnott J.M."/>
            <person name="Choo C."/>
            <person name="Paponov I."/>
            <person name="Finkler A."/>
            <person name="Soon Heng Tan C."/>
            <person name="Hutchins A.P."/>
            <person name="Weinmeier T."/>
            <person name="Rattei T."/>
            <person name="Chu J.S."/>
            <person name="Gimenez G."/>
            <person name="Irimia M."/>
            <person name="Rigden D.J."/>
            <person name="Fitzpatrick D.A."/>
            <person name="Lorenzo-Morales J."/>
            <person name="Bateman A."/>
            <person name="Chiu C.H."/>
            <person name="Tang P."/>
            <person name="Hegemann P."/>
            <person name="Fromm H."/>
            <person name="Raoult D."/>
            <person name="Greub G."/>
            <person name="Miranda-Saavedra D."/>
            <person name="Chen N."/>
            <person name="Nash P."/>
            <person name="Ginger M.L."/>
            <person name="Horn M."/>
            <person name="Schaap P."/>
            <person name="Caler L."/>
            <person name="Loftus B."/>
        </authorList>
    </citation>
    <scope>NUCLEOTIDE SEQUENCE [LARGE SCALE GENOMIC DNA]</scope>
    <source>
        <strain evidence="5 6">Neff</strain>
    </source>
</reference>